<evidence type="ECO:0000256" key="1">
    <source>
        <dbReference type="ARBA" id="ARBA00022737"/>
    </source>
</evidence>
<evidence type="ECO:0000256" key="2">
    <source>
        <dbReference type="ARBA" id="ARBA00023043"/>
    </source>
</evidence>
<evidence type="ECO:0000256" key="3">
    <source>
        <dbReference type="SAM" id="MobiDB-lite"/>
    </source>
</evidence>
<dbReference type="PANTHER" id="PTHR46231">
    <property type="entry name" value="ANKYRIN REPEAT AND BTB/POZ DOMAIN-CONTAINING PROTEIN 1"/>
    <property type="match status" value="1"/>
</dbReference>
<dbReference type="PROSITE" id="PS50097">
    <property type="entry name" value="BTB"/>
    <property type="match status" value="1"/>
</dbReference>
<evidence type="ECO:0000259" key="4">
    <source>
        <dbReference type="PROSITE" id="PS50097"/>
    </source>
</evidence>
<evidence type="ECO:0000313" key="6">
    <source>
        <dbReference type="Proteomes" id="UP000250043"/>
    </source>
</evidence>
<dbReference type="EMBL" id="KV722514">
    <property type="protein sequence ID" value="OCH86748.1"/>
    <property type="molecule type" value="Genomic_DNA"/>
</dbReference>
<proteinExistence type="predicted"/>
<organism evidence="5 6">
    <name type="scientific">Obba rivulosa</name>
    <dbReference type="NCBI Taxonomy" id="1052685"/>
    <lineage>
        <taxon>Eukaryota</taxon>
        <taxon>Fungi</taxon>
        <taxon>Dikarya</taxon>
        <taxon>Basidiomycota</taxon>
        <taxon>Agaricomycotina</taxon>
        <taxon>Agaricomycetes</taxon>
        <taxon>Polyporales</taxon>
        <taxon>Gelatoporiaceae</taxon>
        <taxon>Obba</taxon>
    </lineage>
</organism>
<dbReference type="Gene3D" id="3.30.710.10">
    <property type="entry name" value="Potassium Channel Kv1.1, Chain A"/>
    <property type="match status" value="1"/>
</dbReference>
<gene>
    <name evidence="5" type="ORF">OBBRIDRAFT_737453</name>
</gene>
<dbReference type="GO" id="GO:0000151">
    <property type="term" value="C:ubiquitin ligase complex"/>
    <property type="evidence" value="ECO:0007669"/>
    <property type="project" value="TreeGrafter"/>
</dbReference>
<evidence type="ECO:0000313" key="5">
    <source>
        <dbReference type="EMBL" id="OCH86748.1"/>
    </source>
</evidence>
<dbReference type="Proteomes" id="UP000250043">
    <property type="component" value="Unassembled WGS sequence"/>
</dbReference>
<dbReference type="OrthoDB" id="3223751at2759"/>
<dbReference type="Pfam" id="PF00651">
    <property type="entry name" value="BTB"/>
    <property type="match status" value="1"/>
</dbReference>
<dbReference type="SMART" id="SM00225">
    <property type="entry name" value="BTB"/>
    <property type="match status" value="1"/>
</dbReference>
<dbReference type="InterPro" id="IPR011333">
    <property type="entry name" value="SKP1/BTB/POZ_sf"/>
</dbReference>
<feature type="region of interest" description="Disordered" evidence="3">
    <location>
        <begin position="1"/>
        <end position="57"/>
    </location>
</feature>
<dbReference type="PANTHER" id="PTHR46231:SF1">
    <property type="entry name" value="ANKYRIN REPEAT AND BTB_POZ DOMAIN-CONTAINING PROTEIN 1"/>
    <property type="match status" value="1"/>
</dbReference>
<reference evidence="5 6" key="1">
    <citation type="submission" date="2016-07" db="EMBL/GenBank/DDBJ databases">
        <title>Draft genome of the white-rot fungus Obba rivulosa 3A-2.</title>
        <authorList>
            <consortium name="DOE Joint Genome Institute"/>
            <person name="Miettinen O."/>
            <person name="Riley R."/>
            <person name="Acob R."/>
            <person name="Barry K."/>
            <person name="Cullen D."/>
            <person name="De Vries R."/>
            <person name="Hainaut M."/>
            <person name="Hatakka A."/>
            <person name="Henrissat B."/>
            <person name="Hilden K."/>
            <person name="Kuo R."/>
            <person name="Labutti K."/>
            <person name="Lipzen A."/>
            <person name="Makela M.R."/>
            <person name="Sandor L."/>
            <person name="Spatafora J.W."/>
            <person name="Grigoriev I.V."/>
            <person name="Hibbett D.S."/>
        </authorList>
    </citation>
    <scope>NUCLEOTIDE SEQUENCE [LARGE SCALE GENOMIC DNA]</scope>
    <source>
        <strain evidence="5 6">3A-2</strain>
    </source>
</reference>
<name>A0A8E2ALD3_9APHY</name>
<dbReference type="SUPFAM" id="SSF54695">
    <property type="entry name" value="POZ domain"/>
    <property type="match status" value="1"/>
</dbReference>
<dbReference type="InterPro" id="IPR044515">
    <property type="entry name" value="ABTB1"/>
</dbReference>
<dbReference type="AlphaFoldDB" id="A0A8E2ALD3"/>
<keyword evidence="1" id="KW-0677">Repeat</keyword>
<keyword evidence="2" id="KW-0040">ANK repeat</keyword>
<protein>
    <recommendedName>
        <fullName evidence="4">BTB domain-containing protein</fullName>
    </recommendedName>
</protein>
<dbReference type="InterPro" id="IPR000210">
    <property type="entry name" value="BTB/POZ_dom"/>
</dbReference>
<feature type="domain" description="BTB" evidence="4">
    <location>
        <begin position="69"/>
        <end position="132"/>
    </location>
</feature>
<dbReference type="CDD" id="cd18186">
    <property type="entry name" value="BTB_POZ_ZBTB_KLHL-like"/>
    <property type="match status" value="1"/>
</dbReference>
<sequence length="271" mass="30097">MLPIIVHPPSRFSSSPPSPSSPARSITPEKRDAEQPVLADSSASALTETDKACDSAKASSRRHPEFYIQDEMKVMEVGGCLFRVHRYILEQESEYMRQLFVKDGESGSSDDAAIILADVTRQEFECLLRFLYHRTPDAHSSSPVGDLLALLSVATRLSYPKIRAHAIARLDACAPPLDPIERIILAEKHGIEQWLLPAYVAVCQRCHPLEDAEAEVLGVQTATRIARVRERILGEFIAGLQRMLRQEDVGADAPKMDDARVVRAVRDVFGL</sequence>
<dbReference type="GO" id="GO:0005737">
    <property type="term" value="C:cytoplasm"/>
    <property type="evidence" value="ECO:0007669"/>
    <property type="project" value="TreeGrafter"/>
</dbReference>
<keyword evidence="6" id="KW-1185">Reference proteome</keyword>
<feature type="compositionally biased region" description="Low complexity" evidence="3">
    <location>
        <begin position="8"/>
        <end position="25"/>
    </location>
</feature>
<accession>A0A8E2ALD3</accession>